<dbReference type="NCBIfam" id="NF001696">
    <property type="entry name" value="PRK00451.1"/>
    <property type="match status" value="1"/>
</dbReference>
<keyword evidence="2 4" id="KW-0560">Oxidoreductase</keyword>
<feature type="domain" description="Glycine cleavage system P-protein N-terminal" evidence="5">
    <location>
        <begin position="2"/>
        <end position="441"/>
    </location>
</feature>
<reference evidence="7" key="1">
    <citation type="submission" date="2017-01" db="EMBL/GenBank/DDBJ databases">
        <authorList>
            <person name="Varghese N."/>
            <person name="Submissions S."/>
        </authorList>
    </citation>
    <scope>NUCLEOTIDE SEQUENCE [LARGE SCALE GENOMIC DNA]</scope>
    <source>
        <strain evidence="7">ATCC 700103</strain>
    </source>
</reference>
<comment type="subunit">
    <text evidence="4">The glycine cleavage system is composed of four proteins: P, T, L and H. In this organism, the P 'protein' is a heterodimer of two subunits.</text>
</comment>
<dbReference type="STRING" id="56779.SAMN05421834_1307"/>
<keyword evidence="7" id="KW-1185">Reference proteome</keyword>
<evidence type="ECO:0000313" key="7">
    <source>
        <dbReference type="Proteomes" id="UP000185669"/>
    </source>
</evidence>
<dbReference type="Proteomes" id="UP000185669">
    <property type="component" value="Unassembled WGS sequence"/>
</dbReference>
<dbReference type="AlphaFoldDB" id="A0A1N7BCW4"/>
<dbReference type="EMBL" id="FTNC01000030">
    <property type="protein sequence ID" value="SIR49152.1"/>
    <property type="molecule type" value="Genomic_DNA"/>
</dbReference>
<dbReference type="SUPFAM" id="SSF53383">
    <property type="entry name" value="PLP-dependent transferases"/>
    <property type="match status" value="1"/>
</dbReference>
<dbReference type="InterPro" id="IPR023010">
    <property type="entry name" value="GcvPA"/>
</dbReference>
<dbReference type="PANTHER" id="PTHR42806:SF1">
    <property type="entry name" value="GLYCINE DEHYDROGENASE (DECARBOXYLATING)"/>
    <property type="match status" value="1"/>
</dbReference>
<dbReference type="OrthoDB" id="9771867at2"/>
<dbReference type="GO" id="GO:0019464">
    <property type="term" value="P:glycine decarboxylation via glycine cleavage system"/>
    <property type="evidence" value="ECO:0007669"/>
    <property type="project" value="UniProtKB-UniRule"/>
</dbReference>
<dbReference type="CDD" id="cd00613">
    <property type="entry name" value="GDC-P"/>
    <property type="match status" value="1"/>
</dbReference>
<comment type="similarity">
    <text evidence="4">Belongs to the GcvP family. N-terminal subunit subfamily.</text>
</comment>
<dbReference type="HAMAP" id="MF_00712">
    <property type="entry name" value="GcvPA"/>
    <property type="match status" value="1"/>
</dbReference>
<dbReference type="PIRSF" id="PIRSF006815">
    <property type="entry name" value="GcvPA"/>
    <property type="match status" value="1"/>
</dbReference>
<dbReference type="GO" id="GO:0009116">
    <property type="term" value="P:nucleoside metabolic process"/>
    <property type="evidence" value="ECO:0007669"/>
    <property type="project" value="InterPro"/>
</dbReference>
<dbReference type="GO" id="GO:0004375">
    <property type="term" value="F:glycine dehydrogenase (decarboxylating) activity"/>
    <property type="evidence" value="ECO:0007669"/>
    <property type="project" value="UniProtKB-EC"/>
</dbReference>
<dbReference type="PANTHER" id="PTHR42806">
    <property type="entry name" value="GLYCINE CLEAVAGE SYSTEM P-PROTEIN"/>
    <property type="match status" value="1"/>
</dbReference>
<dbReference type="EC" id="1.4.4.2" evidence="4"/>
<gene>
    <name evidence="4" type="primary">gcvPA</name>
    <name evidence="6" type="ORF">SAMN05421834_1307</name>
</gene>
<dbReference type="InterPro" id="IPR049315">
    <property type="entry name" value="GDC-P_N"/>
</dbReference>
<protein>
    <recommendedName>
        <fullName evidence="4">Probable glycine dehydrogenase (decarboxylating) subunit 1</fullName>
        <ecNumber evidence="4">1.4.4.2</ecNumber>
    </recommendedName>
    <alternativeName>
        <fullName evidence="4">Glycine cleavage system P-protein subunit 1</fullName>
    </alternativeName>
    <alternativeName>
        <fullName evidence="4">Glycine decarboxylase subunit 1</fullName>
    </alternativeName>
    <alternativeName>
        <fullName evidence="4">Glycine dehydrogenase (aminomethyl-transferring) subunit 1</fullName>
    </alternativeName>
</protein>
<evidence type="ECO:0000256" key="1">
    <source>
        <dbReference type="ARBA" id="ARBA00003788"/>
    </source>
</evidence>
<proteinExistence type="inferred from homology"/>
<dbReference type="InterPro" id="IPR015422">
    <property type="entry name" value="PyrdxlP-dep_Trfase_small"/>
</dbReference>
<evidence type="ECO:0000313" key="6">
    <source>
        <dbReference type="EMBL" id="SIR49152.1"/>
    </source>
</evidence>
<evidence type="ECO:0000256" key="3">
    <source>
        <dbReference type="ARBA" id="ARBA00049026"/>
    </source>
</evidence>
<evidence type="ECO:0000256" key="4">
    <source>
        <dbReference type="HAMAP-Rule" id="MF_00712"/>
    </source>
</evidence>
<organism evidence="6 7">
    <name type="scientific">Halanaerobium kushneri</name>
    <dbReference type="NCBI Taxonomy" id="56779"/>
    <lineage>
        <taxon>Bacteria</taxon>
        <taxon>Bacillati</taxon>
        <taxon>Bacillota</taxon>
        <taxon>Clostridia</taxon>
        <taxon>Halanaerobiales</taxon>
        <taxon>Halanaerobiaceae</taxon>
        <taxon>Halanaerobium</taxon>
    </lineage>
</organism>
<dbReference type="RefSeq" id="WP_076546007.1">
    <property type="nucleotide sequence ID" value="NZ_FTNC01000030.1"/>
</dbReference>
<dbReference type="InterPro" id="IPR015424">
    <property type="entry name" value="PyrdxlP-dep_Trfase"/>
</dbReference>
<comment type="catalytic activity">
    <reaction evidence="3 4">
        <text>N(6)-[(R)-lipoyl]-L-lysyl-[glycine-cleavage complex H protein] + glycine + H(+) = N(6)-[(R)-S(8)-aminomethyldihydrolipoyl]-L-lysyl-[glycine-cleavage complex H protein] + CO2</text>
        <dbReference type="Rhea" id="RHEA:24304"/>
        <dbReference type="Rhea" id="RHEA-COMP:10494"/>
        <dbReference type="Rhea" id="RHEA-COMP:10495"/>
        <dbReference type="ChEBI" id="CHEBI:15378"/>
        <dbReference type="ChEBI" id="CHEBI:16526"/>
        <dbReference type="ChEBI" id="CHEBI:57305"/>
        <dbReference type="ChEBI" id="CHEBI:83099"/>
        <dbReference type="ChEBI" id="CHEBI:83143"/>
        <dbReference type="EC" id="1.4.4.2"/>
    </reaction>
</comment>
<accession>A0A1N7BCW4</accession>
<dbReference type="Gene3D" id="3.40.640.10">
    <property type="entry name" value="Type I PLP-dependent aspartate aminotransferase-like (Major domain)"/>
    <property type="match status" value="1"/>
</dbReference>
<sequence length="445" mass="49070">MDYISNTAAEKNKMLKEIGIKEVKDLFQMIPEAVAADDELKIKAGISEMELMRKAQAQAAKNKSLDQQISFLGAGAYDHYVPGIIDALISRSEFYTAYTPYQAELSQGTLEAIYEYQSMICDLTGMGIANASMLDGGSAAAEAVTMAARITRKARVILPDTINPAYREVIKTYGSGVDLDFIDLESENQIINPALIEEKIDNQTAVVVLQYPNFYGSIEKMESISKIVKNNKKTLLLIIANPILLGLLKAPADFGADIVVGEAQSLGSGLNYGGPNLGFMACRDDRKMLRQLPGRIVGKTTDVEGKEGFVLTLQTREQHIRREKATSNICTNEALNALMATIYLSTMGKEGLKEVGEQSYHKAHYLAAKLDQLAGYQVLNKENFFNEFVLKSEKDSTELINELMKADIIAGYDLKELGSEGILVCVTEKRTKTEMDKLVEKLEVL</sequence>
<comment type="function">
    <text evidence="1 4">The glycine cleavage system catalyzes the degradation of glycine. The P protein binds the alpha-amino group of glycine through its pyridoxal phosphate cofactor; CO(2) is released and the remaining methylamine moiety is then transferred to the lipoamide cofactor of the H protein.</text>
</comment>
<dbReference type="InterPro" id="IPR015421">
    <property type="entry name" value="PyrdxlP-dep_Trfase_major"/>
</dbReference>
<name>A0A1N7BCW4_9FIRM</name>
<dbReference type="Gene3D" id="3.90.1150.10">
    <property type="entry name" value="Aspartate Aminotransferase, domain 1"/>
    <property type="match status" value="1"/>
</dbReference>
<evidence type="ECO:0000259" key="5">
    <source>
        <dbReference type="Pfam" id="PF02347"/>
    </source>
</evidence>
<dbReference type="InterPro" id="IPR020581">
    <property type="entry name" value="GDC_P"/>
</dbReference>
<dbReference type="Pfam" id="PF02347">
    <property type="entry name" value="GDC-P"/>
    <property type="match status" value="1"/>
</dbReference>
<evidence type="ECO:0000256" key="2">
    <source>
        <dbReference type="ARBA" id="ARBA00023002"/>
    </source>
</evidence>